<name>A0ABP9ZMZ6_9GAMM</name>
<feature type="transmembrane region" description="Helical" evidence="7">
    <location>
        <begin position="20"/>
        <end position="48"/>
    </location>
</feature>
<evidence type="ECO:0000313" key="9">
    <source>
        <dbReference type="EMBL" id="GAA6130839.1"/>
    </source>
</evidence>
<feature type="transmembrane region" description="Helical" evidence="7">
    <location>
        <begin position="356"/>
        <end position="374"/>
    </location>
</feature>
<evidence type="ECO:0000256" key="2">
    <source>
        <dbReference type="ARBA" id="ARBA00010792"/>
    </source>
</evidence>
<feature type="transmembrane region" description="Helical" evidence="7">
    <location>
        <begin position="251"/>
        <end position="271"/>
    </location>
</feature>
<evidence type="ECO:0000256" key="1">
    <source>
        <dbReference type="ARBA" id="ARBA00004651"/>
    </source>
</evidence>
<feature type="transmembrane region" description="Helical" evidence="7">
    <location>
        <begin position="278"/>
        <end position="295"/>
    </location>
</feature>
<evidence type="ECO:0000256" key="6">
    <source>
        <dbReference type="ARBA" id="ARBA00023136"/>
    </source>
</evidence>
<dbReference type="PANTHER" id="PTHR30353">
    <property type="entry name" value="INNER MEMBRANE PROTEIN DEDA-RELATED"/>
    <property type="match status" value="1"/>
</dbReference>
<gene>
    <name evidence="9" type="ORF">NBRC116187_11990</name>
</gene>
<feature type="transmembrane region" description="Helical" evidence="7">
    <location>
        <begin position="330"/>
        <end position="350"/>
    </location>
</feature>
<feature type="transmembrane region" description="Helical" evidence="7">
    <location>
        <begin position="181"/>
        <end position="200"/>
    </location>
</feature>
<evidence type="ECO:0000259" key="8">
    <source>
        <dbReference type="Pfam" id="PF09335"/>
    </source>
</evidence>
<keyword evidence="3" id="KW-1003">Cell membrane</keyword>
<keyword evidence="6 7" id="KW-0472">Membrane</keyword>
<feature type="transmembrane region" description="Helical" evidence="7">
    <location>
        <begin position="142"/>
        <end position="161"/>
    </location>
</feature>
<dbReference type="Pfam" id="PF09335">
    <property type="entry name" value="VTT_dom"/>
    <property type="match status" value="1"/>
</dbReference>
<comment type="similarity">
    <text evidence="2">Belongs to the DedA family.</text>
</comment>
<feature type="domain" description="VTT" evidence="8">
    <location>
        <begin position="40"/>
        <end position="164"/>
    </location>
</feature>
<dbReference type="InterPro" id="IPR032818">
    <property type="entry name" value="DedA-like"/>
</dbReference>
<dbReference type="EMBL" id="BAABWD010000001">
    <property type="protein sequence ID" value="GAA6130839.1"/>
    <property type="molecule type" value="Genomic_DNA"/>
</dbReference>
<dbReference type="InterPro" id="IPR032816">
    <property type="entry name" value="VTT_dom"/>
</dbReference>
<organism evidence="9 10">
    <name type="scientific">Halopseudomonas sabulinigri</name>
    <dbReference type="NCBI Taxonomy" id="472181"/>
    <lineage>
        <taxon>Bacteria</taxon>
        <taxon>Pseudomonadati</taxon>
        <taxon>Pseudomonadota</taxon>
        <taxon>Gammaproteobacteria</taxon>
        <taxon>Pseudomonadales</taxon>
        <taxon>Pseudomonadaceae</taxon>
        <taxon>Halopseudomonas</taxon>
    </lineage>
</organism>
<keyword evidence="10" id="KW-1185">Reference proteome</keyword>
<feature type="transmembrane region" description="Helical" evidence="7">
    <location>
        <begin position="386"/>
        <end position="403"/>
    </location>
</feature>
<proteinExistence type="inferred from homology"/>
<comment type="caution">
    <text evidence="9">The sequence shown here is derived from an EMBL/GenBank/DDBJ whole genome shotgun (WGS) entry which is preliminary data.</text>
</comment>
<evidence type="ECO:0000256" key="3">
    <source>
        <dbReference type="ARBA" id="ARBA00022475"/>
    </source>
</evidence>
<dbReference type="Proteomes" id="UP001486808">
    <property type="component" value="Unassembled WGS sequence"/>
</dbReference>
<reference evidence="9 10" key="1">
    <citation type="submission" date="2024-04" db="EMBL/GenBank/DDBJ databases">
        <title>Draft genome sequence of Halopseudomonas sabulinigri NBRC 116187.</title>
        <authorList>
            <person name="Miyakawa T."/>
            <person name="Kusuya Y."/>
            <person name="Miura T."/>
        </authorList>
    </citation>
    <scope>NUCLEOTIDE SEQUENCE [LARGE SCALE GENOMIC DNA]</scope>
    <source>
        <strain evidence="9 10">4NH20-0042</strain>
    </source>
</reference>
<keyword evidence="5 7" id="KW-1133">Transmembrane helix</keyword>
<feature type="transmembrane region" description="Helical" evidence="7">
    <location>
        <begin position="301"/>
        <end position="318"/>
    </location>
</feature>
<evidence type="ECO:0000256" key="4">
    <source>
        <dbReference type="ARBA" id="ARBA00022692"/>
    </source>
</evidence>
<keyword evidence="4 7" id="KW-0812">Transmembrane</keyword>
<comment type="subcellular location">
    <subcellularLocation>
        <location evidence="1">Cell membrane</location>
        <topology evidence="1">Multi-pass membrane protein</topology>
    </subcellularLocation>
</comment>
<feature type="transmembrane region" description="Helical" evidence="7">
    <location>
        <begin position="60"/>
        <end position="81"/>
    </location>
</feature>
<accession>A0ABP9ZMZ6</accession>
<evidence type="ECO:0000313" key="10">
    <source>
        <dbReference type="Proteomes" id="UP001486808"/>
    </source>
</evidence>
<sequence length="404" mass="44222">MEAPLLVELTQWLAEHQQWLGLAIFLISFSESLAVAGLVVPGVFLLFAVSALAAGGGMPLTVAVIWAFSGAVLGDLISFFLGRYFHQNIRNFGPFKRNPQWIDGGERFFRRYGWLSVVLGRFIGPIRPIIPMVAGMFDMPAWRFLAINLVSALAWAPAYLIPGYTTGRAAQWTVPPFFWNQALSLLIGAIILIGCCLYVLKLQKRWSCLVAAAGCLLSLLALSMNQTALAIFDSTLIDSAAHLRLPGASDILILTPQVLLVAAPIIAALLLARRWNHAVMQVSALALALLMSWSIGLTGGASINALLTAILCALVVNCSRSQHFWVRSAWLLYLLPLLLLIASNVLEHRVLPPLEMLRSLLVGVSASLLACWLVERVSPMTPLAKPLRWVIASWPFIAAAWLLW</sequence>
<feature type="transmembrane region" description="Helical" evidence="7">
    <location>
        <begin position="207"/>
        <end position="231"/>
    </location>
</feature>
<dbReference type="PANTHER" id="PTHR30353:SF15">
    <property type="entry name" value="INNER MEMBRANE PROTEIN YABI"/>
    <property type="match status" value="1"/>
</dbReference>
<protein>
    <submittedName>
        <fullName evidence="9">Bifunctional DedA family/phosphatase PAP2 family protein</fullName>
    </submittedName>
</protein>
<evidence type="ECO:0000256" key="7">
    <source>
        <dbReference type="SAM" id="Phobius"/>
    </source>
</evidence>
<evidence type="ECO:0000256" key="5">
    <source>
        <dbReference type="ARBA" id="ARBA00022989"/>
    </source>
</evidence>